<gene>
    <name evidence="5" type="ORF">EJB06_23115</name>
</gene>
<comment type="caution">
    <text evidence="5">The sequence shown here is derived from an EMBL/GenBank/DDBJ whole genome shotgun (WGS) entry which is preliminary data.</text>
</comment>
<protein>
    <submittedName>
        <fullName evidence="5">Pilin</fullName>
    </submittedName>
</protein>
<dbReference type="Pfam" id="PF00114">
    <property type="entry name" value="Pilin"/>
    <property type="match status" value="1"/>
</dbReference>
<evidence type="ECO:0000256" key="1">
    <source>
        <dbReference type="ARBA" id="ARBA00005233"/>
    </source>
</evidence>
<evidence type="ECO:0000256" key="3">
    <source>
        <dbReference type="RuleBase" id="RU000389"/>
    </source>
</evidence>
<dbReference type="InterPro" id="IPR012902">
    <property type="entry name" value="N_methyl_site"/>
</dbReference>
<dbReference type="PANTHER" id="PTHR30093:SF34">
    <property type="entry name" value="PREPILIN PEPTIDASE-DEPENDENT PROTEIN D"/>
    <property type="match status" value="1"/>
</dbReference>
<feature type="transmembrane region" description="Helical" evidence="4">
    <location>
        <begin position="20"/>
        <end position="38"/>
    </location>
</feature>
<dbReference type="EMBL" id="RXLQ01000013">
    <property type="protein sequence ID" value="RSZ56830.1"/>
    <property type="molecule type" value="Genomic_DNA"/>
</dbReference>
<proteinExistence type="inferred from homology"/>
<keyword evidence="3" id="KW-0281">Fimbrium</keyword>
<dbReference type="NCBIfam" id="TIGR02532">
    <property type="entry name" value="IV_pilin_GFxxxE"/>
    <property type="match status" value="1"/>
</dbReference>
<evidence type="ECO:0000256" key="2">
    <source>
        <dbReference type="ARBA" id="ARBA00022481"/>
    </source>
</evidence>
<dbReference type="PANTHER" id="PTHR30093">
    <property type="entry name" value="GENERAL SECRETION PATHWAY PROTEIN G"/>
    <property type="match status" value="1"/>
</dbReference>
<dbReference type="SUPFAM" id="SSF54523">
    <property type="entry name" value="Pili subunits"/>
    <property type="match status" value="1"/>
</dbReference>
<evidence type="ECO:0000313" key="6">
    <source>
        <dbReference type="Proteomes" id="UP000278085"/>
    </source>
</evidence>
<dbReference type="GO" id="GO:0009289">
    <property type="term" value="C:pilus"/>
    <property type="evidence" value="ECO:0007669"/>
    <property type="project" value="InterPro"/>
</dbReference>
<dbReference type="InterPro" id="IPR045584">
    <property type="entry name" value="Pilin-like"/>
</dbReference>
<keyword evidence="4" id="KW-0812">Transmembrane</keyword>
<keyword evidence="4" id="KW-0472">Membrane</keyword>
<dbReference type="OrthoDB" id="8607132at2"/>
<dbReference type="InterPro" id="IPR001082">
    <property type="entry name" value="Pilin"/>
</dbReference>
<keyword evidence="4" id="KW-1133">Transmembrane helix</keyword>
<dbReference type="AlphaFoldDB" id="A0A430HH57"/>
<organism evidence="5 6">
    <name type="scientific">Massilia atriviolacea</name>
    <dbReference type="NCBI Taxonomy" id="2495579"/>
    <lineage>
        <taxon>Bacteria</taxon>
        <taxon>Pseudomonadati</taxon>
        <taxon>Pseudomonadota</taxon>
        <taxon>Betaproteobacteria</taxon>
        <taxon>Burkholderiales</taxon>
        <taxon>Oxalobacteraceae</taxon>
        <taxon>Telluria group</taxon>
        <taxon>Massilia</taxon>
    </lineage>
</organism>
<dbReference type="GO" id="GO:0007155">
    <property type="term" value="P:cell adhesion"/>
    <property type="evidence" value="ECO:0007669"/>
    <property type="project" value="InterPro"/>
</dbReference>
<comment type="similarity">
    <text evidence="1 3">Belongs to the N-Me-Phe pilin family.</text>
</comment>
<dbReference type="Gene3D" id="3.30.700.10">
    <property type="entry name" value="Glycoprotein, Type 4 Pilin"/>
    <property type="match status" value="1"/>
</dbReference>
<dbReference type="RefSeq" id="WP_126076372.1">
    <property type="nucleotide sequence ID" value="NZ_CP051166.1"/>
</dbReference>
<keyword evidence="6" id="KW-1185">Reference proteome</keyword>
<dbReference type="PROSITE" id="PS00409">
    <property type="entry name" value="PROKAR_NTER_METHYL"/>
    <property type="match status" value="1"/>
</dbReference>
<sequence length="150" mass="15605">MNAISIVRTRPQGGFTLVELMVVIAIIGILAAFAIPAYQEYVARSKVGAAVAEAAGGKIGIDTDIMNTPSMDAAKTLEATRLTEQTPNCTISVTEAKEGVADIICTIKGGPAGVANKKITWSRTAAGKWSCLALDIEEKLASIACPVKKA</sequence>
<evidence type="ECO:0000256" key="4">
    <source>
        <dbReference type="SAM" id="Phobius"/>
    </source>
</evidence>
<keyword evidence="2" id="KW-0488">Methylation</keyword>
<dbReference type="Proteomes" id="UP000278085">
    <property type="component" value="Unassembled WGS sequence"/>
</dbReference>
<dbReference type="Pfam" id="PF07963">
    <property type="entry name" value="N_methyl"/>
    <property type="match status" value="1"/>
</dbReference>
<reference evidence="5 6" key="1">
    <citation type="submission" date="2018-12" db="EMBL/GenBank/DDBJ databases">
        <authorList>
            <person name="Yang E."/>
        </authorList>
    </citation>
    <scope>NUCLEOTIDE SEQUENCE [LARGE SCALE GENOMIC DNA]</scope>
    <source>
        <strain evidence="5 6">SOD</strain>
    </source>
</reference>
<evidence type="ECO:0000313" key="5">
    <source>
        <dbReference type="EMBL" id="RSZ56830.1"/>
    </source>
</evidence>
<name>A0A430HH57_9BURK</name>
<accession>A0A430HH57</accession>